<dbReference type="Pfam" id="PF05860">
    <property type="entry name" value="TPS"/>
    <property type="match status" value="1"/>
</dbReference>
<dbReference type="Proteomes" id="UP000767446">
    <property type="component" value="Unassembled WGS sequence"/>
</dbReference>
<dbReference type="NCBIfam" id="TIGR01901">
    <property type="entry name" value="adhes_NPXG"/>
    <property type="match status" value="1"/>
</dbReference>
<organism evidence="2 3">
    <name type="scientific">Gomphosphaeria aponina SAG 52.96 = DSM 107014</name>
    <dbReference type="NCBI Taxonomy" id="1521640"/>
    <lineage>
        <taxon>Bacteria</taxon>
        <taxon>Bacillati</taxon>
        <taxon>Cyanobacteriota</taxon>
        <taxon>Cyanophyceae</taxon>
        <taxon>Oscillatoriophycideae</taxon>
        <taxon>Chroococcales</taxon>
        <taxon>Gomphosphaeriaceae</taxon>
        <taxon>Gomphosphaeria</taxon>
    </lineage>
</organism>
<reference evidence="2" key="1">
    <citation type="submission" date="2021-02" db="EMBL/GenBank/DDBJ databases">
        <title>Metagenome analyses of Stigonema ocellatum DSM 106950, Chlorogloea purpurea SAG 13.99 and Gomphosphaeria aponina DSM 107014.</title>
        <authorList>
            <person name="Marter P."/>
            <person name="Huang S."/>
        </authorList>
    </citation>
    <scope>NUCLEOTIDE SEQUENCE</scope>
    <source>
        <strain evidence="2">JP213</strain>
    </source>
</reference>
<gene>
    <name evidence="2" type="ORF">DSM107014_10180</name>
</gene>
<evidence type="ECO:0000259" key="1">
    <source>
        <dbReference type="SMART" id="SM00912"/>
    </source>
</evidence>
<name>A0A941GWS5_9CHRO</name>
<protein>
    <submittedName>
        <fullName evidence="2">Filamentous hemagglutinin N-terminal domain-containing protein</fullName>
    </submittedName>
</protein>
<evidence type="ECO:0000313" key="3">
    <source>
        <dbReference type="Proteomes" id="UP000767446"/>
    </source>
</evidence>
<dbReference type="InterPro" id="IPR012334">
    <property type="entry name" value="Pectin_lyas_fold"/>
</dbReference>
<comment type="caution">
    <text evidence="2">The sequence shown here is derived from an EMBL/GenBank/DDBJ whole genome shotgun (WGS) entry which is preliminary data.</text>
</comment>
<proteinExistence type="predicted"/>
<dbReference type="InterPro" id="IPR011050">
    <property type="entry name" value="Pectin_lyase_fold/virulence"/>
</dbReference>
<sequence length="762" mass="77755">MSITGVSQAQVSSDGTVSTIVTTSDQKNFTVTGGELSGSNLFHSFQELSVPTDGSINFGNHEAVQNIISRVTGGSLSSIDGIVQAGGAANLFLINPHGIIFGSNAQLQIGGSFLATTAESINFADGSIFSATNLQTQPLLTMSIPIGLQFGSQPASIVNQSAVFPSIYGFPKGLQVLPEKTLALVGGEIMMEGGSLSAPGGRIELGSVGANSFVGIILDNIEGWRLGYEGVESFNDIRLANNAIADTSYDEVGTSGSISVSGRNVTLVSGSGLGAVNLGLETGSPIVVKATEMLELNGSAIATAALSSGKAGDIIIETQRLLLVNYSFIDVSPNNDGAGGNILINASELVQLGDASLIQAQAYDTGDGGNIQIATQKLMLTEGGRIATSTFGQGDGGNININATELVQIEGEGVFNVQGEIRHSAIEAFTDGATGNGGNINLSTGQLLVQDSGRINVASVNGSQGEAGTANINASESITLRGINTTVEATSDGTVPAGNLNINTNTLQVLEGAKINVLASGTGAAGNIQVSANSLLLETGGQLNAATAAGEGNINVQIQDSLILRNQGEITTNATGTASGGNINLGTATLTALDNSKISANAQQGFGGEVIINTQGIFVSPDSAITATSELGPQFNGIVEINGVEIDPNQELASLPQYPGVAPQITQGCQTGGGGSSFVSVGKGGITPGLEEFGNNTYWDDLREPNLNESASPVTMIPAEIPHQIIEATGWIVDEKGEVTLVAKTSTPSSPQFFPNWTTCYQ</sequence>
<dbReference type="InterPro" id="IPR008638">
    <property type="entry name" value="FhaB/CdiA-like_TPS"/>
</dbReference>
<feature type="domain" description="Filamentous haemagglutinin FhaB/tRNA nuclease CdiA-like TPS" evidence="1">
    <location>
        <begin position="12"/>
        <end position="124"/>
    </location>
</feature>
<dbReference type="Gene3D" id="2.160.20.10">
    <property type="entry name" value="Single-stranded right-handed beta-helix, Pectin lyase-like"/>
    <property type="match status" value="2"/>
</dbReference>
<evidence type="ECO:0000313" key="2">
    <source>
        <dbReference type="EMBL" id="MBR8828246.1"/>
    </source>
</evidence>
<dbReference type="EMBL" id="JADQBC010000061">
    <property type="protein sequence ID" value="MBR8828246.1"/>
    <property type="molecule type" value="Genomic_DNA"/>
</dbReference>
<accession>A0A941GWS5</accession>
<dbReference type="SUPFAM" id="SSF51126">
    <property type="entry name" value="Pectin lyase-like"/>
    <property type="match status" value="2"/>
</dbReference>
<dbReference type="SMART" id="SM00912">
    <property type="entry name" value="Haemagg_act"/>
    <property type="match status" value="1"/>
</dbReference>
<dbReference type="AlphaFoldDB" id="A0A941GWS5"/>